<gene>
    <name evidence="1" type="ORF">LMI_1678</name>
    <name evidence="2" type="ORF">SAMN02982997_02545</name>
</gene>
<dbReference type="HOGENOM" id="CLU_2557134_0_0_6"/>
<dbReference type="RefSeq" id="WP_045099299.1">
    <property type="nucleotide sequence ID" value="NZ_FMVN01000014.1"/>
</dbReference>
<accession>A0A098GET1</accession>
<evidence type="ECO:0000313" key="4">
    <source>
        <dbReference type="Proteomes" id="UP000182998"/>
    </source>
</evidence>
<keyword evidence="4" id="KW-1185">Reference proteome</keyword>
<reference evidence="1" key="2">
    <citation type="submission" date="2014-09" db="EMBL/GenBank/DDBJ databases">
        <authorList>
            <person name="GOMEZ-VALERO Laura"/>
        </authorList>
    </citation>
    <scope>NUCLEOTIDE SEQUENCE</scope>
    <source>
        <strain evidence="1">ATCC33218</strain>
    </source>
</reference>
<name>A0A098GET1_LEGMI</name>
<sequence length="82" mass="8945">MAIISVNASGEYWNIGNIRPCWIYIKTDDSLATVMTQGYLDNETTLNYTDELMALVKVTEGLVILAVSTANNHISLIAPVVA</sequence>
<proteinExistence type="predicted"/>
<evidence type="ECO:0000313" key="3">
    <source>
        <dbReference type="Proteomes" id="UP000032414"/>
    </source>
</evidence>
<organism evidence="1 3">
    <name type="scientific">Legionella micdadei</name>
    <name type="common">Tatlockia micdadei</name>
    <dbReference type="NCBI Taxonomy" id="451"/>
    <lineage>
        <taxon>Bacteria</taxon>
        <taxon>Pseudomonadati</taxon>
        <taxon>Pseudomonadota</taxon>
        <taxon>Gammaproteobacteria</taxon>
        <taxon>Legionellales</taxon>
        <taxon>Legionellaceae</taxon>
        <taxon>Legionella</taxon>
    </lineage>
</organism>
<reference evidence="3" key="1">
    <citation type="submission" date="2014-09" db="EMBL/GenBank/DDBJ databases">
        <authorList>
            <person name="Gomez-Valero L."/>
        </authorList>
    </citation>
    <scope>NUCLEOTIDE SEQUENCE [LARGE SCALE GENOMIC DNA]</scope>
    <source>
        <strain evidence="3">ATCC33218</strain>
    </source>
</reference>
<protein>
    <submittedName>
        <fullName evidence="1">Uncharacterized protein</fullName>
    </submittedName>
</protein>
<dbReference type="Proteomes" id="UP000182998">
    <property type="component" value="Unassembled WGS sequence"/>
</dbReference>
<dbReference type="PATRIC" id="fig|451.8.peg.1952"/>
<evidence type="ECO:0000313" key="1">
    <source>
        <dbReference type="EMBL" id="CEG60974.1"/>
    </source>
</evidence>
<dbReference type="Proteomes" id="UP000032414">
    <property type="component" value="Chromosome I"/>
</dbReference>
<dbReference type="KEGG" id="tmc:LMI_1678"/>
<evidence type="ECO:0000313" key="2">
    <source>
        <dbReference type="EMBL" id="SCY69829.1"/>
    </source>
</evidence>
<dbReference type="EMBL" id="FMVN01000014">
    <property type="protein sequence ID" value="SCY69829.1"/>
    <property type="molecule type" value="Genomic_DNA"/>
</dbReference>
<dbReference type="AlphaFoldDB" id="A0A098GET1"/>
<reference evidence="2 4" key="3">
    <citation type="submission" date="2016-10" db="EMBL/GenBank/DDBJ databases">
        <authorList>
            <person name="Varghese N."/>
            <person name="Submissions S."/>
        </authorList>
    </citation>
    <scope>NUCLEOTIDE SEQUENCE [LARGE SCALE GENOMIC DNA]</scope>
    <source>
        <strain evidence="2 4">ATCC 33218</strain>
    </source>
</reference>
<dbReference type="EMBL" id="LN614830">
    <property type="protein sequence ID" value="CEG60974.1"/>
    <property type="molecule type" value="Genomic_DNA"/>
</dbReference>